<keyword evidence="2" id="KW-1185">Reference proteome</keyword>
<comment type="caution">
    <text evidence="1">The sequence shown here is derived from an EMBL/GenBank/DDBJ whole genome shotgun (WGS) entry which is preliminary data.</text>
</comment>
<dbReference type="EMBL" id="JANPWB010000014">
    <property type="protein sequence ID" value="KAJ1095394.1"/>
    <property type="molecule type" value="Genomic_DNA"/>
</dbReference>
<sequence length="340" mass="35537">MDRVPVSISSCTLKRQGRGVHSRGVLKGPGCRGCRLWAPPLHASGTPAAHSRAGSVVWGAGANPGFTSPCSPQQGRAVWCGDPVPTQASLHPAAHSRAGQCGVGNRCQARLHFTLQPTAGPGSVAWGPGANPGFPSPCIPQQGRQCGVGSRCQRPGFTSPCSPQQGRAVWRGEPVPTPRLHFTLQPTAGPAVWCGEPVPTPRLHFTLQPTAGPAVWRGDPVPTQASLHTAAHSRAGQCGVRSRCQPRLHFTLQPTAGPGSVAWGTGANPGFTSPCSPQQGLAVWRGDPVPTQASLHPAAHSRAGSVAWGPGPDVHVLECCHVLDVQIHMFLNAQSCFWMC</sequence>
<evidence type="ECO:0000313" key="2">
    <source>
        <dbReference type="Proteomes" id="UP001066276"/>
    </source>
</evidence>
<dbReference type="AlphaFoldDB" id="A0AAV7LWV0"/>
<reference evidence="1" key="1">
    <citation type="journal article" date="2022" name="bioRxiv">
        <title>Sequencing and chromosome-scale assembly of the giantPleurodeles waltlgenome.</title>
        <authorList>
            <person name="Brown T."/>
            <person name="Elewa A."/>
            <person name="Iarovenko S."/>
            <person name="Subramanian E."/>
            <person name="Araus A.J."/>
            <person name="Petzold A."/>
            <person name="Susuki M."/>
            <person name="Suzuki K.-i.T."/>
            <person name="Hayashi T."/>
            <person name="Toyoda A."/>
            <person name="Oliveira C."/>
            <person name="Osipova E."/>
            <person name="Leigh N.D."/>
            <person name="Simon A."/>
            <person name="Yun M.H."/>
        </authorList>
    </citation>
    <scope>NUCLEOTIDE SEQUENCE</scope>
    <source>
        <strain evidence="1">20211129_DDA</strain>
        <tissue evidence="1">Liver</tissue>
    </source>
</reference>
<protein>
    <submittedName>
        <fullName evidence="1">Uncharacterized protein</fullName>
    </submittedName>
</protein>
<dbReference type="Proteomes" id="UP001066276">
    <property type="component" value="Chromosome 10"/>
</dbReference>
<organism evidence="1 2">
    <name type="scientific">Pleurodeles waltl</name>
    <name type="common">Iberian ribbed newt</name>
    <dbReference type="NCBI Taxonomy" id="8319"/>
    <lineage>
        <taxon>Eukaryota</taxon>
        <taxon>Metazoa</taxon>
        <taxon>Chordata</taxon>
        <taxon>Craniata</taxon>
        <taxon>Vertebrata</taxon>
        <taxon>Euteleostomi</taxon>
        <taxon>Amphibia</taxon>
        <taxon>Batrachia</taxon>
        <taxon>Caudata</taxon>
        <taxon>Salamandroidea</taxon>
        <taxon>Salamandridae</taxon>
        <taxon>Pleurodelinae</taxon>
        <taxon>Pleurodeles</taxon>
    </lineage>
</organism>
<accession>A0AAV7LWV0</accession>
<gene>
    <name evidence="1" type="ORF">NDU88_000559</name>
</gene>
<evidence type="ECO:0000313" key="1">
    <source>
        <dbReference type="EMBL" id="KAJ1095394.1"/>
    </source>
</evidence>
<proteinExistence type="predicted"/>
<name>A0AAV7LWV0_PLEWA</name>